<protein>
    <recommendedName>
        <fullName evidence="3">ATP-dependent RecD2 DNA helicase</fullName>
        <ecNumber evidence="3">5.6.2.3</ecNumber>
    </recommendedName>
    <alternativeName>
        <fullName evidence="3">DNA 5'-3' helicase subunit RecD2</fullName>
    </alternativeName>
</protein>
<dbReference type="GO" id="GO:0005524">
    <property type="term" value="F:ATP binding"/>
    <property type="evidence" value="ECO:0007669"/>
    <property type="project" value="UniProtKB-UniRule"/>
</dbReference>
<evidence type="ECO:0000259" key="5">
    <source>
        <dbReference type="Pfam" id="PF14490"/>
    </source>
</evidence>
<dbReference type="Pfam" id="PF13538">
    <property type="entry name" value="UvrD_C_2"/>
    <property type="match status" value="1"/>
</dbReference>
<dbReference type="Gene3D" id="3.40.50.300">
    <property type="entry name" value="P-loop containing nucleotide triphosphate hydrolases"/>
    <property type="match status" value="2"/>
</dbReference>
<keyword evidence="3" id="KW-0378">Hydrolase</keyword>
<dbReference type="Gene3D" id="2.30.30.940">
    <property type="match status" value="1"/>
</dbReference>
<dbReference type="Pfam" id="PF18335">
    <property type="entry name" value="SH3_13"/>
    <property type="match status" value="1"/>
</dbReference>
<dbReference type="PATRIC" id="fig|1123500.6.peg.1003"/>
<feature type="domain" description="UvrD-like helicase C-terminal" evidence="4">
    <location>
        <begin position="685"/>
        <end position="733"/>
    </location>
</feature>
<dbReference type="HAMAP" id="MF_01488">
    <property type="entry name" value="RecD2"/>
    <property type="match status" value="1"/>
</dbReference>
<comment type="caution">
    <text evidence="8">The sequence shown here is derived from an EMBL/GenBank/DDBJ whole genome shotgun (WGS) entry which is preliminary data.</text>
</comment>
<dbReference type="GO" id="GO:0017116">
    <property type="term" value="F:single-stranded DNA helicase activity"/>
    <property type="evidence" value="ECO:0007669"/>
    <property type="project" value="TreeGrafter"/>
</dbReference>
<dbReference type="InterPro" id="IPR050534">
    <property type="entry name" value="Coronavir_polyprotein_1ab"/>
</dbReference>
<dbReference type="InterPro" id="IPR006345">
    <property type="entry name" value="RecD2"/>
</dbReference>
<dbReference type="GO" id="GO:0016887">
    <property type="term" value="F:ATP hydrolysis activity"/>
    <property type="evidence" value="ECO:0007669"/>
    <property type="project" value="RHEA"/>
</dbReference>
<organism evidence="8 9">
    <name type="scientific">Weissella halotolerans DSM 20190</name>
    <dbReference type="NCBI Taxonomy" id="1123500"/>
    <lineage>
        <taxon>Bacteria</taxon>
        <taxon>Bacillati</taxon>
        <taxon>Bacillota</taxon>
        <taxon>Bacilli</taxon>
        <taxon>Lactobacillales</taxon>
        <taxon>Lactobacillaceae</taxon>
        <taxon>Weissella</taxon>
    </lineage>
</organism>
<dbReference type="GO" id="GO:0009338">
    <property type="term" value="C:exodeoxyribonuclease V complex"/>
    <property type="evidence" value="ECO:0007669"/>
    <property type="project" value="TreeGrafter"/>
</dbReference>
<dbReference type="STRING" id="1123500.GCA_000420365_00998"/>
<keyword evidence="3" id="KW-0413">Isomerase</keyword>
<dbReference type="NCBIfam" id="TIGR01448">
    <property type="entry name" value="recD_rel"/>
    <property type="match status" value="1"/>
</dbReference>
<keyword evidence="3" id="KW-0347">Helicase</keyword>
<dbReference type="Pfam" id="PF23139">
    <property type="entry name" value="OB_YrrC"/>
    <property type="match status" value="1"/>
</dbReference>
<dbReference type="eggNOG" id="COG0507">
    <property type="taxonomic scope" value="Bacteria"/>
</dbReference>
<dbReference type="InterPro" id="IPR027417">
    <property type="entry name" value="P-loop_NTPase"/>
</dbReference>
<dbReference type="Proteomes" id="UP000051296">
    <property type="component" value="Unassembled WGS sequence"/>
</dbReference>
<dbReference type="OrthoDB" id="9803432at2"/>
<dbReference type="RefSeq" id="WP_022791753.1">
    <property type="nucleotide sequence ID" value="NZ_ATUU01000003.1"/>
</dbReference>
<dbReference type="EMBL" id="JQAX01000003">
    <property type="protein sequence ID" value="KRN31743.1"/>
    <property type="molecule type" value="Genomic_DNA"/>
</dbReference>
<keyword evidence="1 3" id="KW-0547">Nucleotide-binding</keyword>
<evidence type="ECO:0000259" key="7">
    <source>
        <dbReference type="Pfam" id="PF23139"/>
    </source>
</evidence>
<dbReference type="InterPro" id="IPR029493">
    <property type="entry name" value="RecD2-like_HHH"/>
</dbReference>
<dbReference type="InterPro" id="IPR041451">
    <property type="entry name" value="RecD2_SH13"/>
</dbReference>
<dbReference type="Pfam" id="PF14490">
    <property type="entry name" value="HHH_RecD2"/>
    <property type="match status" value="1"/>
</dbReference>
<feature type="domain" description="ATP-dependent RecD2 DNA helicase SH3" evidence="6">
    <location>
        <begin position="592"/>
        <end position="668"/>
    </location>
</feature>
<dbReference type="CDD" id="cd18809">
    <property type="entry name" value="SF1_C_RecD"/>
    <property type="match status" value="1"/>
</dbReference>
<evidence type="ECO:0000259" key="4">
    <source>
        <dbReference type="Pfam" id="PF13538"/>
    </source>
</evidence>
<feature type="binding site" evidence="3">
    <location>
        <begin position="371"/>
        <end position="375"/>
    </location>
    <ligand>
        <name>ATP</name>
        <dbReference type="ChEBI" id="CHEBI:30616"/>
    </ligand>
</feature>
<dbReference type="AlphaFoldDB" id="A0A0R2FTH3"/>
<dbReference type="CDD" id="cd17933">
    <property type="entry name" value="DEXSc_RecD-like"/>
    <property type="match status" value="1"/>
</dbReference>
<gene>
    <name evidence="3" type="primary">recD2</name>
    <name evidence="8" type="ORF">IV68_GL000999</name>
</gene>
<evidence type="ECO:0000313" key="9">
    <source>
        <dbReference type="Proteomes" id="UP000051296"/>
    </source>
</evidence>
<dbReference type="GO" id="GO:0043139">
    <property type="term" value="F:5'-3' DNA helicase activity"/>
    <property type="evidence" value="ECO:0007669"/>
    <property type="project" value="UniProtKB-UniRule"/>
</dbReference>
<comment type="catalytic activity">
    <reaction evidence="3">
        <text>ATP + H2O = ADP + phosphate + H(+)</text>
        <dbReference type="Rhea" id="RHEA:13065"/>
        <dbReference type="ChEBI" id="CHEBI:15377"/>
        <dbReference type="ChEBI" id="CHEBI:15378"/>
        <dbReference type="ChEBI" id="CHEBI:30616"/>
        <dbReference type="ChEBI" id="CHEBI:43474"/>
        <dbReference type="ChEBI" id="CHEBI:456216"/>
        <dbReference type="EC" id="5.6.2.3"/>
    </reaction>
</comment>
<sequence>MDKEAEHASLVTKSFGEDQPQLVGEVSHVVFAAPDSFYKVLAVKIQDKTFEFDDDEMTVTGNFGDIHPGDSYIFTGKLTHHPRFGDQFAADNYQHQAIESVAGVIKYLSSDQFKGIGEVTAKKVVTALGKDAIEKILADPTVLKQTDLSPALQATLVKQLAQSDGVERTIITLNNYGFGTTLANKIYEKYQTATLEQLTTNPYQLVLDIDGISFKRIDQLAAERGFPAADEHRIQAAVMATLSRVTFESGDTYSDYDSLLDQTRALLEQAQNTPIELALIQKALLQLTGEGKIVAEGDHLYLKALFDAEETTAKKLLALSRLKGHSYQRKAVVKELAAVKEQNAFTYDSMQEDAIIAALTNNLFILTGGPGTGKTTIINAIVTTYRRLARQDGVKDRDIEKGILLAAPTGRAAKRLSEATELPASTIHRLLGITGRESLDTVEIEPLVGGLVIIDEMSMVDTQLFALLLSAIPAGMHVILVGDKDQLPSVGPGQVFFDLLASGLLNYRELETIHRQGKGSSIISLASDVKQGRLPADFTQQQPDRSYFNAQTTQVPKLVAQIIKSWQARGNSVADMQILSPMYRSPAGVHQLNQIAQEIFNPAKAKRRELEVKVGDFAYTLRIGDKVMQTSNDPENNIFNGDIGYVSTILLAKDKDNETHRDMVTVDFATGPVDYGRQDLPQLRLAYATTIHKAQGAEYKLVIMPMVAAFSRMLQRNLLYTGLTRASESLVLIGDVQAFNQAVQTQGIGRKTTLKERLQQEIAGSLPSQAPDRVADEGAVTVKPVGAHSVKDNATKSGPTVSHQYQLTAALIAAETIDPNIGMAGLKPTDFMPANQG</sequence>
<dbReference type="Pfam" id="PF13245">
    <property type="entry name" value="AAA_19"/>
    <property type="match status" value="1"/>
</dbReference>
<evidence type="ECO:0000256" key="2">
    <source>
        <dbReference type="ARBA" id="ARBA00022840"/>
    </source>
</evidence>
<reference evidence="8 9" key="1">
    <citation type="journal article" date="2015" name="Genome Announc.">
        <title>Expanding the biotechnology potential of lactobacilli through comparative genomics of 213 strains and associated genera.</title>
        <authorList>
            <person name="Sun Z."/>
            <person name="Harris H.M."/>
            <person name="McCann A."/>
            <person name="Guo C."/>
            <person name="Argimon S."/>
            <person name="Zhang W."/>
            <person name="Yang X."/>
            <person name="Jeffery I.B."/>
            <person name="Cooney J.C."/>
            <person name="Kagawa T.F."/>
            <person name="Liu W."/>
            <person name="Song Y."/>
            <person name="Salvetti E."/>
            <person name="Wrobel A."/>
            <person name="Rasinkangas P."/>
            <person name="Parkhill J."/>
            <person name="Rea M.C."/>
            <person name="O'Sullivan O."/>
            <person name="Ritari J."/>
            <person name="Douillard F.P."/>
            <person name="Paul Ross R."/>
            <person name="Yang R."/>
            <person name="Briner A.E."/>
            <person name="Felis G.E."/>
            <person name="de Vos W.M."/>
            <person name="Barrangou R."/>
            <person name="Klaenhammer T.R."/>
            <person name="Caufield P.W."/>
            <person name="Cui Y."/>
            <person name="Zhang H."/>
            <person name="O'Toole P.W."/>
        </authorList>
    </citation>
    <scope>NUCLEOTIDE SEQUENCE [LARGE SCALE GENOMIC DNA]</scope>
    <source>
        <strain evidence="8 9">DSM 20190</strain>
    </source>
</reference>
<evidence type="ECO:0000256" key="1">
    <source>
        <dbReference type="ARBA" id="ARBA00022741"/>
    </source>
</evidence>
<keyword evidence="3" id="KW-0238">DNA-binding</keyword>
<proteinExistence type="inferred from homology"/>
<dbReference type="GO" id="GO:0006310">
    <property type="term" value="P:DNA recombination"/>
    <property type="evidence" value="ECO:0007669"/>
    <property type="project" value="InterPro"/>
</dbReference>
<dbReference type="SUPFAM" id="SSF52540">
    <property type="entry name" value="P-loop containing nucleoside triphosphate hydrolases"/>
    <property type="match status" value="2"/>
</dbReference>
<name>A0A0R2FTH3_9LACO</name>
<dbReference type="PANTHER" id="PTHR43788:SF6">
    <property type="entry name" value="DNA HELICASE B"/>
    <property type="match status" value="1"/>
</dbReference>
<dbReference type="GO" id="GO:0003677">
    <property type="term" value="F:DNA binding"/>
    <property type="evidence" value="ECO:0007669"/>
    <property type="project" value="UniProtKB-UniRule"/>
</dbReference>
<evidence type="ECO:0000256" key="3">
    <source>
        <dbReference type="HAMAP-Rule" id="MF_01488"/>
    </source>
</evidence>
<comment type="similarity">
    <text evidence="3">Belongs to the RecD family. RecD2 subfamily.</text>
</comment>
<dbReference type="PANTHER" id="PTHR43788">
    <property type="entry name" value="DNA2/NAM7 HELICASE FAMILY MEMBER"/>
    <property type="match status" value="1"/>
</dbReference>
<evidence type="ECO:0000313" key="8">
    <source>
        <dbReference type="EMBL" id="KRN31743.1"/>
    </source>
</evidence>
<keyword evidence="9" id="KW-1185">Reference proteome</keyword>
<dbReference type="EC" id="5.6.2.3" evidence="3"/>
<feature type="domain" description="ATP-dependent RecD2 DNA helicase-like helix-hairpin-helix" evidence="5">
    <location>
        <begin position="164"/>
        <end position="253"/>
    </location>
</feature>
<evidence type="ECO:0000259" key="6">
    <source>
        <dbReference type="Pfam" id="PF18335"/>
    </source>
</evidence>
<accession>A0A0R2FTH3</accession>
<dbReference type="InterPro" id="IPR027785">
    <property type="entry name" value="UvrD-like_helicase_C"/>
</dbReference>
<feature type="domain" description="ATP-dependent RecD2 DNA helicase OB-fold" evidence="7">
    <location>
        <begin position="21"/>
        <end position="96"/>
    </location>
</feature>
<dbReference type="Gene3D" id="1.10.10.2220">
    <property type="match status" value="1"/>
</dbReference>
<dbReference type="FunCoup" id="A0A0R2FTH3">
    <property type="interactions" value="144"/>
</dbReference>
<keyword evidence="2 3" id="KW-0067">ATP-binding</keyword>
<dbReference type="InterPro" id="IPR055446">
    <property type="entry name" value="RecD2_N_OB"/>
</dbReference>
<dbReference type="InParanoid" id="A0A0R2FTH3"/>
<comment type="function">
    <text evidence="3">DNA-dependent ATPase and ATP-dependent 5'-3' DNA helicase. Has no activity on blunt DNA or DNA with 3'-overhangs, requires at least 10 bases of 5'-ssDNA for helicase activity.</text>
</comment>